<dbReference type="SUPFAM" id="SSF53271">
    <property type="entry name" value="PRTase-like"/>
    <property type="match status" value="1"/>
</dbReference>
<dbReference type="InterPro" id="IPR029057">
    <property type="entry name" value="PRTase-like"/>
</dbReference>
<evidence type="ECO:0000313" key="5">
    <source>
        <dbReference type="Proteomes" id="UP001526143"/>
    </source>
</evidence>
<reference evidence="4 5" key="1">
    <citation type="submission" date="2022-10" db="EMBL/GenBank/DDBJ databases">
        <title>Identification of biosynthetic pathway for the production of the potent trypsin inhibitor radiosumin.</title>
        <authorList>
            <person name="Fewer D.P."/>
            <person name="Delbaje E."/>
            <person name="Ouyang X."/>
            <person name="Agostino P.D."/>
            <person name="Wahlsten M."/>
            <person name="Jokela J."/>
            <person name="Permi P."/>
            <person name="Haapaniemi E."/>
            <person name="Koistinen H."/>
        </authorList>
    </citation>
    <scope>NUCLEOTIDE SEQUENCE [LARGE SCALE GENOMIC DNA]</scope>
    <source>
        <strain evidence="4 5">NIES-515</strain>
    </source>
</reference>
<feature type="domain" description="Phosphoribosyltransferase" evidence="3">
    <location>
        <begin position="16"/>
        <end position="151"/>
    </location>
</feature>
<keyword evidence="2" id="KW-0808">Transferase</keyword>
<sequence length="156" mass="17003">MPHNISWNEINGLVGLLADRVADKQIDTIVGISRSGLIPAVMLSHILGVRQFAVLDIIRTTSDNVNADKTKANYRGILNEQFITGQSILLVDDIVGEGMTIRTAQEIMKNLGANAMSATLVINQANLGTIAPEAIVDYYGCIVHEWVIFPWEGKEG</sequence>
<dbReference type="Pfam" id="PF00156">
    <property type="entry name" value="Pribosyltran"/>
    <property type="match status" value="1"/>
</dbReference>
<evidence type="ECO:0000259" key="3">
    <source>
        <dbReference type="Pfam" id="PF00156"/>
    </source>
</evidence>
<dbReference type="PANTHER" id="PTHR43363:SF1">
    <property type="entry name" value="HYPOXANTHINE-GUANINE PHOSPHORIBOSYLTRANSFERASE"/>
    <property type="match status" value="1"/>
</dbReference>
<evidence type="ECO:0000313" key="4">
    <source>
        <dbReference type="EMBL" id="MCV3212720.1"/>
    </source>
</evidence>
<keyword evidence="5" id="KW-1185">Reference proteome</keyword>
<gene>
    <name evidence="4" type="ORF">OGM63_04125</name>
</gene>
<comment type="caution">
    <text evidence="4">The sequence shown here is derived from an EMBL/GenBank/DDBJ whole genome shotgun (WGS) entry which is preliminary data.</text>
</comment>
<keyword evidence="1 4" id="KW-0328">Glycosyltransferase</keyword>
<dbReference type="Gene3D" id="3.40.50.2020">
    <property type="match status" value="1"/>
</dbReference>
<evidence type="ECO:0000256" key="2">
    <source>
        <dbReference type="ARBA" id="ARBA00022679"/>
    </source>
</evidence>
<dbReference type="InterPro" id="IPR000836">
    <property type="entry name" value="PRTase_dom"/>
</dbReference>
<dbReference type="PANTHER" id="PTHR43363">
    <property type="entry name" value="HYPOXANTHINE PHOSPHORIBOSYLTRANSFERASE"/>
    <property type="match status" value="1"/>
</dbReference>
<dbReference type="Proteomes" id="UP001526143">
    <property type="component" value="Unassembled WGS sequence"/>
</dbReference>
<evidence type="ECO:0000256" key="1">
    <source>
        <dbReference type="ARBA" id="ARBA00022676"/>
    </source>
</evidence>
<dbReference type="CDD" id="cd06223">
    <property type="entry name" value="PRTases_typeI"/>
    <property type="match status" value="1"/>
</dbReference>
<dbReference type="GO" id="GO:0016757">
    <property type="term" value="F:glycosyltransferase activity"/>
    <property type="evidence" value="ECO:0007669"/>
    <property type="project" value="UniProtKB-KW"/>
</dbReference>
<dbReference type="RefSeq" id="WP_263744229.1">
    <property type="nucleotide sequence ID" value="NZ_JAOWRF010000065.1"/>
</dbReference>
<name>A0ABT3AUD4_9CYAN</name>
<dbReference type="EMBL" id="JAOWRF010000065">
    <property type="protein sequence ID" value="MCV3212720.1"/>
    <property type="molecule type" value="Genomic_DNA"/>
</dbReference>
<accession>A0ABT3AUD4</accession>
<organism evidence="4 5">
    <name type="scientific">Plectonema radiosum NIES-515</name>
    <dbReference type="NCBI Taxonomy" id="2986073"/>
    <lineage>
        <taxon>Bacteria</taxon>
        <taxon>Bacillati</taxon>
        <taxon>Cyanobacteriota</taxon>
        <taxon>Cyanophyceae</taxon>
        <taxon>Oscillatoriophycideae</taxon>
        <taxon>Oscillatoriales</taxon>
        <taxon>Microcoleaceae</taxon>
        <taxon>Plectonema</taxon>
    </lineage>
</organism>
<protein>
    <submittedName>
        <fullName evidence="4">Phosphoribosyltransferase family protein</fullName>
    </submittedName>
</protein>
<proteinExistence type="predicted"/>